<protein>
    <recommendedName>
        <fullName evidence="4">DUF3923 family protein</fullName>
    </recommendedName>
</protein>
<gene>
    <name evidence="2" type="ORF">ACFSUN_01315</name>
</gene>
<evidence type="ECO:0008006" key="4">
    <source>
        <dbReference type="Google" id="ProtNLM"/>
    </source>
</evidence>
<evidence type="ECO:0000313" key="2">
    <source>
        <dbReference type="EMBL" id="MFD2627427.1"/>
    </source>
</evidence>
<keyword evidence="1" id="KW-0812">Transmembrane</keyword>
<proteinExistence type="predicted"/>
<accession>A0ABW5PVS6</accession>
<comment type="caution">
    <text evidence="2">The sequence shown here is derived from an EMBL/GenBank/DDBJ whole genome shotgun (WGS) entry which is preliminary data.</text>
</comment>
<feature type="transmembrane region" description="Helical" evidence="1">
    <location>
        <begin position="38"/>
        <end position="60"/>
    </location>
</feature>
<feature type="transmembrane region" description="Helical" evidence="1">
    <location>
        <begin position="5"/>
        <end position="26"/>
    </location>
</feature>
<reference evidence="3" key="1">
    <citation type="journal article" date="2019" name="Int. J. Syst. Evol. Microbiol.">
        <title>The Global Catalogue of Microorganisms (GCM) 10K type strain sequencing project: providing services to taxonomists for standard genome sequencing and annotation.</title>
        <authorList>
            <consortium name="The Broad Institute Genomics Platform"/>
            <consortium name="The Broad Institute Genome Sequencing Center for Infectious Disease"/>
            <person name="Wu L."/>
            <person name="Ma J."/>
        </authorList>
    </citation>
    <scope>NUCLEOTIDE SEQUENCE [LARGE SCALE GENOMIC DNA]</scope>
    <source>
        <strain evidence="3">TISTR 1858</strain>
    </source>
</reference>
<keyword evidence="1" id="KW-1133">Transmembrane helix</keyword>
<sequence>MKEKLISVVAFFMVFWILLKVFATFWGSFMPWTPLTDLWALILFFILLVPLASILARLLVNAIRR</sequence>
<dbReference type="EMBL" id="JBHUMX010000002">
    <property type="protein sequence ID" value="MFD2627427.1"/>
    <property type="molecule type" value="Genomic_DNA"/>
</dbReference>
<evidence type="ECO:0000313" key="3">
    <source>
        <dbReference type="Proteomes" id="UP001597451"/>
    </source>
</evidence>
<keyword evidence="1" id="KW-0472">Membrane</keyword>
<dbReference type="Proteomes" id="UP001597451">
    <property type="component" value="Unassembled WGS sequence"/>
</dbReference>
<keyword evidence="3" id="KW-1185">Reference proteome</keyword>
<evidence type="ECO:0000256" key="1">
    <source>
        <dbReference type="SAM" id="Phobius"/>
    </source>
</evidence>
<dbReference type="RefSeq" id="WP_379560061.1">
    <property type="nucleotide sequence ID" value="NZ_JBHUMX010000002.1"/>
</dbReference>
<organism evidence="2 3">
    <name type="scientific">Oceanobacillus kapialis</name>
    <dbReference type="NCBI Taxonomy" id="481353"/>
    <lineage>
        <taxon>Bacteria</taxon>
        <taxon>Bacillati</taxon>
        <taxon>Bacillota</taxon>
        <taxon>Bacilli</taxon>
        <taxon>Bacillales</taxon>
        <taxon>Bacillaceae</taxon>
        <taxon>Oceanobacillus</taxon>
    </lineage>
</organism>
<name>A0ABW5PVS6_9BACI</name>